<name>A6N384_PSEOX</name>
<reference evidence="9" key="1">
    <citation type="submission" date="2007-05" db="EMBL/GenBank/DDBJ databases">
        <authorList>
            <person name="Navarro-LLorens J.M."/>
            <person name="Perera J."/>
            <person name="Drzyzga O."/>
        </authorList>
    </citation>
    <scope>NUCLEOTIDE SEQUENCE</scope>
    <source>
        <strain evidence="9">CECT 386</strain>
    </source>
</reference>
<feature type="transmembrane region" description="Helical" evidence="8">
    <location>
        <begin position="21"/>
        <end position="42"/>
    </location>
</feature>
<evidence type="ECO:0000256" key="8">
    <source>
        <dbReference type="SAM" id="Phobius"/>
    </source>
</evidence>
<feature type="transmembrane region" description="Helical" evidence="8">
    <location>
        <begin position="174"/>
        <end position="195"/>
    </location>
</feature>
<dbReference type="InterPro" id="IPR050833">
    <property type="entry name" value="Poly_Biosynth_Transport"/>
</dbReference>
<dbReference type="PANTHER" id="PTHR30250">
    <property type="entry name" value="PST FAMILY PREDICTED COLANIC ACID TRANSPORTER"/>
    <property type="match status" value="1"/>
</dbReference>
<evidence type="ECO:0000313" key="9">
    <source>
        <dbReference type="EMBL" id="ABR13615.1"/>
    </source>
</evidence>
<accession>A6N384</accession>
<proteinExistence type="inferred from homology"/>
<comment type="similarity">
    <text evidence="2">Belongs to the polysaccharide synthase family.</text>
</comment>
<feature type="transmembrane region" description="Helical" evidence="8">
    <location>
        <begin position="48"/>
        <end position="72"/>
    </location>
</feature>
<dbReference type="EMBL" id="EF601880">
    <property type="protein sequence ID" value="ABR13615.1"/>
    <property type="molecule type" value="Genomic_DNA"/>
</dbReference>
<feature type="transmembrane region" description="Helical" evidence="8">
    <location>
        <begin position="148"/>
        <end position="168"/>
    </location>
</feature>
<evidence type="ECO:0000256" key="3">
    <source>
        <dbReference type="ARBA" id="ARBA00022475"/>
    </source>
</evidence>
<reference evidence="9" key="2">
    <citation type="journal article" date="2008" name="Arch. Microbiol.">
        <title>Genetic analysis of phenylacetic acid catabolism in Arthrobacter oxydans CECT386.</title>
        <authorList>
            <person name="Navarro-Llorens J.M."/>
            <person name="Drzyzga O."/>
            <person name="Perera J."/>
        </authorList>
    </citation>
    <scope>NUCLEOTIDE SEQUENCE</scope>
    <source>
        <strain evidence="9">CECT 386</strain>
    </source>
</reference>
<evidence type="ECO:0000256" key="7">
    <source>
        <dbReference type="SAM" id="MobiDB-lite"/>
    </source>
</evidence>
<dbReference type="PANTHER" id="PTHR30250:SF10">
    <property type="entry name" value="LIPOPOLYSACCHARIDE BIOSYNTHESIS PROTEIN WZXC"/>
    <property type="match status" value="1"/>
</dbReference>
<organism evidence="9">
    <name type="scientific">Pseudarthrobacter oxydans</name>
    <name type="common">Arthrobacter oxydans</name>
    <dbReference type="NCBI Taxonomy" id="1671"/>
    <lineage>
        <taxon>Bacteria</taxon>
        <taxon>Bacillati</taxon>
        <taxon>Actinomycetota</taxon>
        <taxon>Actinomycetes</taxon>
        <taxon>Micrococcales</taxon>
        <taxon>Micrococcaceae</taxon>
        <taxon>Pseudarthrobacter</taxon>
    </lineage>
</organism>
<evidence type="ECO:0000256" key="6">
    <source>
        <dbReference type="ARBA" id="ARBA00023136"/>
    </source>
</evidence>
<feature type="transmembrane region" description="Helical" evidence="8">
    <location>
        <begin position="84"/>
        <end position="106"/>
    </location>
</feature>
<feature type="transmembrane region" description="Helical" evidence="8">
    <location>
        <begin position="118"/>
        <end position="139"/>
    </location>
</feature>
<feature type="region of interest" description="Disordered" evidence="7">
    <location>
        <begin position="222"/>
        <end position="253"/>
    </location>
</feature>
<dbReference type="GO" id="GO:0005886">
    <property type="term" value="C:plasma membrane"/>
    <property type="evidence" value="ECO:0007669"/>
    <property type="project" value="UniProtKB-SubCell"/>
</dbReference>
<dbReference type="Pfam" id="PF13440">
    <property type="entry name" value="Polysacc_synt_3"/>
    <property type="match status" value="1"/>
</dbReference>
<evidence type="ECO:0000256" key="5">
    <source>
        <dbReference type="ARBA" id="ARBA00022989"/>
    </source>
</evidence>
<keyword evidence="4 8" id="KW-0812">Transmembrane</keyword>
<comment type="subcellular location">
    <subcellularLocation>
        <location evidence="1">Cell membrane</location>
        <topology evidence="1">Multi-pass membrane protein</topology>
    </subcellularLocation>
</comment>
<keyword evidence="6 8" id="KW-0472">Membrane</keyword>
<evidence type="ECO:0000256" key="2">
    <source>
        <dbReference type="ARBA" id="ARBA00007430"/>
    </source>
</evidence>
<dbReference type="AlphaFoldDB" id="A6N384"/>
<keyword evidence="3" id="KW-1003">Cell membrane</keyword>
<protein>
    <submittedName>
        <fullName evidence="9">AO13</fullName>
    </submittedName>
</protein>
<sequence length="253" mass="25725">MTNVAGGLARVGFRGAVWQGLALVGGKAIVLITTIVLARLLSPEQYGLVAAALVLMAYVETVADAGVAQALVYLPASGVAARSALLVSVVLGSSLALLTFFSAPWIAGLFQLPDVGPLVQVLSIAVLATSLGAVPEALLRRDLLFRRLAVAPIVRALVTGVLSLVLAFAGYGAFSLAAGTAAGAVAYAATCWWLVRKGAPWQICWPFPEPFCRGSWVPATDPSPGGVSPGGTPPPGSRPVILSSSGSGLVPDT</sequence>
<keyword evidence="5 8" id="KW-1133">Transmembrane helix</keyword>
<evidence type="ECO:0000256" key="1">
    <source>
        <dbReference type="ARBA" id="ARBA00004651"/>
    </source>
</evidence>
<evidence type="ECO:0000256" key="4">
    <source>
        <dbReference type="ARBA" id="ARBA00022692"/>
    </source>
</evidence>